<organism evidence="2 3">
    <name type="scientific">Hoeflea ulvae</name>
    <dbReference type="NCBI Taxonomy" id="2983764"/>
    <lineage>
        <taxon>Bacteria</taxon>
        <taxon>Pseudomonadati</taxon>
        <taxon>Pseudomonadota</taxon>
        <taxon>Alphaproteobacteria</taxon>
        <taxon>Hyphomicrobiales</taxon>
        <taxon>Rhizobiaceae</taxon>
        <taxon>Hoeflea</taxon>
    </lineage>
</organism>
<evidence type="ECO:0000313" key="2">
    <source>
        <dbReference type="EMBL" id="MCY0096963.1"/>
    </source>
</evidence>
<evidence type="ECO:0000313" key="3">
    <source>
        <dbReference type="Proteomes" id="UP001081283"/>
    </source>
</evidence>
<comment type="caution">
    <text evidence="2">The sequence shown here is derived from an EMBL/GenBank/DDBJ whole genome shotgun (WGS) entry which is preliminary data.</text>
</comment>
<dbReference type="InterPro" id="IPR005546">
    <property type="entry name" value="Autotransporte_beta"/>
</dbReference>
<proteinExistence type="predicted"/>
<dbReference type="Proteomes" id="UP001081283">
    <property type="component" value="Unassembled WGS sequence"/>
</dbReference>
<dbReference type="SUPFAM" id="SSF103515">
    <property type="entry name" value="Autotransporter"/>
    <property type="match status" value="1"/>
</dbReference>
<dbReference type="InterPro" id="IPR011050">
    <property type="entry name" value="Pectin_lyase_fold/virulence"/>
</dbReference>
<sequence>MTCDVNAPNPDTLGVNGFSISGVTVNLLDGAGIDVAGRRAIGLGANTTVILAPNSFINADATGGFSTGIFANGDNADIRVDGAISTTGTNVDGVAFQGDNNLRLIVTGTGSIVTTGDQSDAVASRFNPNLTATIEAGATLRTEGADSHGIGAGFNSTLDISGSITTLGDNSNAVDGGSMMVVTLRDGAVLSTAGRGSEGIRARGTITIENGAQVATTGDFADALFADSDSMITIGGVLSATGDSAESLFVLDNSTVLLTGTADLTGDVFIREGSSLTARDGATIDGLVTLRNNSQTDFAGSAEAIRSISSGVRINLEQTGRLTGNADSSATVQGDELADITIAGAVTGGAAGGIEARTGATVRVAPTGNVSVSNGGTGINIDESSGTAPQGASVVVEGTVSATGSSARGVRIRAASLDAAATRSVSIAGTVDVDGENSVGVFLPVPILGPPNIAPNFDLDISGTLAARGTGAVAIGISSPFISDDQFESGFDIDVAAGASVTSQSSAAIAAILPGPLGGPPQSGQAGFNTNISIAGTVSTGVLGGKVIDLQAGTDVVTLTPGAAITGIIDVGFDEDDFILTGATGTTGTFDFDQSPLLNFENFFKRGEGTWILDGSGATAGGTFNVDSGTLIVNGSLPAFVFDVAPAATVGGSGIIGGLPPIAGTIAPGSSGIGTLSVAGDLTFLAGSVFQTEIAGNGMSDLLATTGTATLNGGTVSVIALDPATSYQNGQRFTILTAAGGVTGQFAGAISQSAFITPTLDYTDPNAVALMISLAGAPVSNGCNPDPVGNGGRVTCTATDVDGFRTTSTEVSVTVNAGATVLGESTFLPPISVGDNGKITNNGTIDGGNATTSIFAGIGAETEIINNGTISNLKPNTDVVKGLQAAGTIINNGLIDVAGGILTTGVRAENGAMATNNAEVRFVAKRGTAMEAAGDGATVVNSMDGFVTVTSTSTSSADRVVGLEAGSAGSKAVNAGTITLTATLGGGFAAGLASNTRETALENTETGKINLTGSGVGIQVNNSKDAVNKGEVVVDASSLVADQYAIGARLGSAGVFTNSGTIRTISSGSRGTGIFFTQRGGGQVFTNTGLIESTGVGASGVLNYSTDVVLTNSGTISAAGTGSSGIQVGTTADGVFVDRETPVPFVRNTITNAGLIEGGATGIQMTGRPAAGVPTLTINNTAAGIIRATAGDGDGVSAIDANLDLTNAGEIAGIGSGKAIRTGGGNDVIRLLEGSRTLGGINFGAGDDTVVLYPTTQVSGSLNFGSGTDTLAFDGAAGTTGTIALFEAARVFANGFEKIEKRGAGTWIFGGDDLPAATPVSNARLLEGTTIVNANFRTVSATVDAGARLEGRGGSGTLTVNGTIAPGNSIGTFSVTGDLVIGPTGTLEAEISNTGLSDLLAVSGTATLNGGTVSMIALDPATSYRTGQTYTILTADGGITGRFASATTQSAFLTPTLDYTDPGSVKLAIAVGPVPLPGPGAGPNPGPVPVPGSLPELFPTVAQSFNQFQSATGLDDLGQTPGSDALAVYNQILMLNATQARNGFDLASGEVHASARSVAERSAGLFLQTLLNQGRTGLAAGGTGTPGASVALGYARTKRPDKIPSFRAAAGTPGMPADVDVPSAPTAWLAPLAGGGSIDGDGNAAGLDWYAGGFAGGYEGRDYAGSGSFLGGLAFGYVRSGADIEQRLSTIRSDALNLGIYGVWTDADWTISGAAGYTAAQISTERRIAFGTLDRLAEARYWNHTIAMSGEVARNFALGGVILSPFVSVHTGWSGHDSAHEIGAGALNLAVASAGEGWFDTGLGLAVARQYVTEGGSAIRLEARAAYEHGFGSSIKDQQLSFAGSPTAFAVRGPETGADRYRFGLGAAVQASPTIHFRARYDGMISSRETSHGGSVGLTVKF</sequence>
<name>A0ABT3YM94_9HYPH</name>
<keyword evidence="3" id="KW-1185">Reference proteome</keyword>
<dbReference type="Gene3D" id="2.40.128.130">
    <property type="entry name" value="Autotransporter beta-domain"/>
    <property type="match status" value="1"/>
</dbReference>
<dbReference type="RefSeq" id="WP_267614795.1">
    <property type="nucleotide sequence ID" value="NZ_JAOVZQ010000001.1"/>
</dbReference>
<evidence type="ECO:0000259" key="1">
    <source>
        <dbReference type="PROSITE" id="PS51208"/>
    </source>
</evidence>
<protein>
    <submittedName>
        <fullName evidence="2">Autotransporter domain-containing protein</fullName>
    </submittedName>
</protein>
<dbReference type="EMBL" id="JAOVZQ010000001">
    <property type="protein sequence ID" value="MCY0096963.1"/>
    <property type="molecule type" value="Genomic_DNA"/>
</dbReference>
<dbReference type="Pfam" id="PF03797">
    <property type="entry name" value="Autotransporter"/>
    <property type="match status" value="1"/>
</dbReference>
<feature type="domain" description="Autotransporter" evidence="1">
    <location>
        <begin position="1620"/>
        <end position="1902"/>
    </location>
</feature>
<dbReference type="InterPro" id="IPR036709">
    <property type="entry name" value="Autotransporte_beta_dom_sf"/>
</dbReference>
<dbReference type="PROSITE" id="PS51208">
    <property type="entry name" value="AUTOTRANSPORTER"/>
    <property type="match status" value="1"/>
</dbReference>
<dbReference type="SMART" id="SM00869">
    <property type="entry name" value="Autotransporter"/>
    <property type="match status" value="1"/>
</dbReference>
<accession>A0ABT3YM94</accession>
<gene>
    <name evidence="2" type="ORF">OEG82_23565</name>
</gene>
<dbReference type="SUPFAM" id="SSF51126">
    <property type="entry name" value="Pectin lyase-like"/>
    <property type="match status" value="2"/>
</dbReference>
<reference evidence="2" key="1">
    <citation type="submission" date="2022-10" db="EMBL/GenBank/DDBJ databases">
        <title>Hoeflea sp. J2-29, isolated from marine algae.</title>
        <authorList>
            <person name="Kristyanto S."/>
            <person name="Kim J.M."/>
            <person name="Jeon C.O."/>
        </authorList>
    </citation>
    <scope>NUCLEOTIDE SEQUENCE</scope>
    <source>
        <strain evidence="2">J2-29</strain>
    </source>
</reference>